<evidence type="ECO:0000256" key="2">
    <source>
        <dbReference type="ARBA" id="ARBA00022801"/>
    </source>
</evidence>
<gene>
    <name evidence="4" type="ORF">ENN52_07465</name>
</gene>
<comment type="cofactor">
    <cofactor evidence="3">
        <name>Mg(2+)</name>
        <dbReference type="ChEBI" id="CHEBI:18420"/>
    </cofactor>
    <text evidence="3">Binds 2 magnesium ions per subunit.</text>
</comment>
<name>A0A831LRF4_9EURY</name>
<dbReference type="PANTHER" id="PTHR16222:SF24">
    <property type="entry name" value="ADP-RIBOSYLHYDROLASE ARH3"/>
    <property type="match status" value="1"/>
</dbReference>
<feature type="binding site" evidence="3">
    <location>
        <position position="253"/>
    </location>
    <ligand>
        <name>Mg(2+)</name>
        <dbReference type="ChEBI" id="CHEBI:18420"/>
        <label>1</label>
    </ligand>
</feature>
<proteinExistence type="inferred from homology"/>
<dbReference type="EMBL" id="DSBY01000304">
    <property type="protein sequence ID" value="HDS63940.1"/>
    <property type="molecule type" value="Genomic_DNA"/>
</dbReference>
<evidence type="ECO:0000313" key="4">
    <source>
        <dbReference type="EMBL" id="HDS63940.1"/>
    </source>
</evidence>
<dbReference type="SUPFAM" id="SSF101478">
    <property type="entry name" value="ADP-ribosylglycohydrolase"/>
    <property type="match status" value="1"/>
</dbReference>
<feature type="binding site" evidence="3">
    <location>
        <position position="56"/>
    </location>
    <ligand>
        <name>Mg(2+)</name>
        <dbReference type="ChEBI" id="CHEBI:18420"/>
        <label>1</label>
    </ligand>
</feature>
<reference evidence="4" key="1">
    <citation type="journal article" date="2020" name="mSystems">
        <title>Genome- and Community-Level Interaction Insights into Carbon Utilization and Element Cycling Functions of Hydrothermarchaeota in Hydrothermal Sediment.</title>
        <authorList>
            <person name="Zhou Z."/>
            <person name="Liu Y."/>
            <person name="Xu W."/>
            <person name="Pan J."/>
            <person name="Luo Z.H."/>
            <person name="Li M."/>
        </authorList>
    </citation>
    <scope>NUCLEOTIDE SEQUENCE</scope>
    <source>
        <strain evidence="4">SpSt-1183</strain>
    </source>
</reference>
<comment type="similarity">
    <text evidence="1">Belongs to the ADP-ribosylglycohydrolase family.</text>
</comment>
<comment type="caution">
    <text evidence="4">The sequence shown here is derived from an EMBL/GenBank/DDBJ whole genome shotgun (WGS) entry which is preliminary data.</text>
</comment>
<dbReference type="GO" id="GO:0016787">
    <property type="term" value="F:hydrolase activity"/>
    <property type="evidence" value="ECO:0007669"/>
    <property type="project" value="UniProtKB-KW"/>
</dbReference>
<dbReference type="InterPro" id="IPR036705">
    <property type="entry name" value="Ribosyl_crysJ1_sf"/>
</dbReference>
<evidence type="ECO:0008006" key="5">
    <source>
        <dbReference type="Google" id="ProtNLM"/>
    </source>
</evidence>
<keyword evidence="3" id="KW-0460">Magnesium</keyword>
<organism evidence="4">
    <name type="scientific">Methanofollis liminatans</name>
    <dbReference type="NCBI Taxonomy" id="2201"/>
    <lineage>
        <taxon>Archaea</taxon>
        <taxon>Methanobacteriati</taxon>
        <taxon>Methanobacteriota</taxon>
        <taxon>Stenosarchaea group</taxon>
        <taxon>Methanomicrobia</taxon>
        <taxon>Methanomicrobiales</taxon>
        <taxon>Methanomicrobiaceae</taxon>
        <taxon>Methanofollis</taxon>
    </lineage>
</organism>
<feature type="binding site" evidence="3">
    <location>
        <position position="55"/>
    </location>
    <ligand>
        <name>Mg(2+)</name>
        <dbReference type="ChEBI" id="CHEBI:18420"/>
        <label>1</label>
    </ligand>
</feature>
<evidence type="ECO:0000256" key="1">
    <source>
        <dbReference type="ARBA" id="ARBA00010702"/>
    </source>
</evidence>
<keyword evidence="2" id="KW-0378">Hydrolase</keyword>
<dbReference type="Gene3D" id="1.10.4080.10">
    <property type="entry name" value="ADP-ribosylation/Crystallin J1"/>
    <property type="match status" value="1"/>
</dbReference>
<feature type="binding site" evidence="3">
    <location>
        <position position="254"/>
    </location>
    <ligand>
        <name>Mg(2+)</name>
        <dbReference type="ChEBI" id="CHEBI:18420"/>
        <label>1</label>
    </ligand>
</feature>
<dbReference type="GO" id="GO:0046872">
    <property type="term" value="F:metal ion binding"/>
    <property type="evidence" value="ECO:0007669"/>
    <property type="project" value="UniProtKB-KW"/>
</dbReference>
<dbReference type="Proteomes" id="UP000885648">
    <property type="component" value="Unassembled WGS sequence"/>
</dbReference>
<accession>A0A831LRF4</accession>
<dbReference type="InterPro" id="IPR005502">
    <property type="entry name" value="Ribosyl_crysJ1"/>
</dbReference>
<dbReference type="Pfam" id="PF03747">
    <property type="entry name" value="ADP_ribosyl_GH"/>
    <property type="match status" value="1"/>
</dbReference>
<evidence type="ECO:0000256" key="3">
    <source>
        <dbReference type="PIRSR" id="PIRSR605502-1"/>
    </source>
</evidence>
<sequence length="303" mass="32031">MLDRFRGCMLGAAIGDALGMPGESAAMNLSHMYQGYRRAWKWHPNARLEPGQYTDDTQIMLLVAELLAAGEYSEERYAADLARLCMEDDLRFPDGSVMSACEHLLTCGIEKSGVSSDTSGCIPLAVPFALRYGDPVERSGRLVKACSVTHTNPVAHAGAVTVAALLASAVHGEREPFAAAVRCAAAEDAELGRRIGRALGLEQEGISLEGALPSIGSDVSIYQTVPIAFFLMGRYSDPANLLYVAANIGGNTDTIAFICGAYIGAKFGVSALPPDLLAGLENREGIDRLAGILFDAASHPLPA</sequence>
<dbReference type="AlphaFoldDB" id="A0A831LRF4"/>
<protein>
    <recommendedName>
        <fullName evidence="5">ADP-ribosylglycohydrolase</fullName>
    </recommendedName>
</protein>
<dbReference type="InterPro" id="IPR050792">
    <property type="entry name" value="ADP-ribosylglycohydrolase"/>
</dbReference>
<keyword evidence="3" id="KW-0479">Metal-binding</keyword>
<dbReference type="PANTHER" id="PTHR16222">
    <property type="entry name" value="ADP-RIBOSYLGLYCOHYDROLASE"/>
    <property type="match status" value="1"/>
</dbReference>
<feature type="binding site" evidence="3">
    <location>
        <position position="54"/>
    </location>
    <ligand>
        <name>Mg(2+)</name>
        <dbReference type="ChEBI" id="CHEBI:18420"/>
        <label>1</label>
    </ligand>
</feature>